<organism evidence="1 2">
    <name type="scientific">Magnetovibrio blakemorei</name>
    <dbReference type="NCBI Taxonomy" id="28181"/>
    <lineage>
        <taxon>Bacteria</taxon>
        <taxon>Pseudomonadati</taxon>
        <taxon>Pseudomonadota</taxon>
        <taxon>Alphaproteobacteria</taxon>
        <taxon>Rhodospirillales</taxon>
        <taxon>Magnetovibrionaceae</taxon>
        <taxon>Magnetovibrio</taxon>
    </lineage>
</organism>
<comment type="caution">
    <text evidence="1">The sequence shown here is derived from an EMBL/GenBank/DDBJ whole genome shotgun (WGS) entry which is preliminary data.</text>
</comment>
<dbReference type="AlphaFoldDB" id="A0A1E5Q8D5"/>
<sequence>MKHTTPAVISQIGQIVINRDEVKMVSPNWSDQRCQDFLDQHADIIIDGYLAHMIDLIKEQNAFGVRS</sequence>
<reference evidence="2" key="1">
    <citation type="submission" date="2016-07" db="EMBL/GenBank/DDBJ databases">
        <authorList>
            <person name="Florea S."/>
            <person name="Webb J.S."/>
            <person name="Jaromczyk J."/>
            <person name="Schardl C.L."/>
        </authorList>
    </citation>
    <scope>NUCLEOTIDE SEQUENCE [LARGE SCALE GENOMIC DNA]</scope>
    <source>
        <strain evidence="2">MV-1</strain>
    </source>
</reference>
<protein>
    <submittedName>
        <fullName evidence="1">Uncharacterized protein</fullName>
    </submittedName>
</protein>
<keyword evidence="2" id="KW-1185">Reference proteome</keyword>
<dbReference type="Proteomes" id="UP000095347">
    <property type="component" value="Unassembled WGS sequence"/>
</dbReference>
<evidence type="ECO:0000313" key="2">
    <source>
        <dbReference type="Proteomes" id="UP000095347"/>
    </source>
</evidence>
<name>A0A1E5Q8D5_9PROT</name>
<accession>A0A1E5Q8D5</accession>
<proteinExistence type="predicted"/>
<dbReference type="EMBL" id="MCGG01000021">
    <property type="protein sequence ID" value="OEJ67620.1"/>
    <property type="molecule type" value="Genomic_DNA"/>
</dbReference>
<evidence type="ECO:0000313" key="1">
    <source>
        <dbReference type="EMBL" id="OEJ67620.1"/>
    </source>
</evidence>
<gene>
    <name evidence="1" type="ORF">BEN30_09375</name>
</gene>
<dbReference type="RefSeq" id="WP_069957773.1">
    <property type="nucleotide sequence ID" value="NZ_MCGG01000021.1"/>
</dbReference>
<dbReference type="STRING" id="28181.BEN30_09375"/>